<evidence type="ECO:0000313" key="2">
    <source>
        <dbReference type="EMBL" id="KAJ5179136.1"/>
    </source>
</evidence>
<protein>
    <recommendedName>
        <fullName evidence="1">NAD-dependent epimerase/dehydratase domain-containing protein</fullName>
    </recommendedName>
</protein>
<dbReference type="PANTHER" id="PTHR48079:SF3">
    <property type="entry name" value="NAD-DEPENDENT EPIMERASE_DEHYDRATASE DOMAIN-CONTAINING PROTEIN"/>
    <property type="match status" value="1"/>
</dbReference>
<sequence length="334" mass="36338">MPKVLILGAAAYLGNRIANLLVQSGQHIVYGIACTHIIATQLAKQEIIPVFCPDFENDPEPYLSLIQSKNIDVVLAIASAHLHWGRVICELSHAGSDRIAANRFRGIEGPKLGLVYCSTTYVHGSSNKRVNDLDLVDIQPSTPLQDSPVSMADLALTFNFEMEKSVLRETDTLDVMVVRPSLLYGGESLTWSPFFNPILAAARRNPTSTVTVSLDCHAKPGLVHVDDAAKAFVKAIEKLPLISGTGVYPVFDLVTSQENMYEIFAAVAECVGFNGEIEWIGPGENPLAKAMCASLRGDSSRAKQLLGWEPTRLNGFVQDMDLYVAAFEAHNPVS</sequence>
<evidence type="ECO:0000313" key="3">
    <source>
        <dbReference type="Proteomes" id="UP001146351"/>
    </source>
</evidence>
<dbReference type="InterPro" id="IPR036291">
    <property type="entry name" value="NAD(P)-bd_dom_sf"/>
</dbReference>
<dbReference type="Gene3D" id="3.40.50.720">
    <property type="entry name" value="NAD(P)-binding Rossmann-like Domain"/>
    <property type="match status" value="1"/>
</dbReference>
<dbReference type="OrthoDB" id="2735536at2759"/>
<dbReference type="PANTHER" id="PTHR48079">
    <property type="entry name" value="PROTEIN YEEZ"/>
    <property type="match status" value="1"/>
</dbReference>
<feature type="domain" description="NAD-dependent epimerase/dehydratase" evidence="1">
    <location>
        <begin position="4"/>
        <end position="238"/>
    </location>
</feature>
<name>A0A9W9IL90_9EURO</name>
<dbReference type="GO" id="GO:0005737">
    <property type="term" value="C:cytoplasm"/>
    <property type="evidence" value="ECO:0007669"/>
    <property type="project" value="TreeGrafter"/>
</dbReference>
<dbReference type="SUPFAM" id="SSF51735">
    <property type="entry name" value="NAD(P)-binding Rossmann-fold domains"/>
    <property type="match status" value="1"/>
</dbReference>
<dbReference type="Pfam" id="PF01370">
    <property type="entry name" value="Epimerase"/>
    <property type="match status" value="1"/>
</dbReference>
<reference evidence="2" key="2">
    <citation type="journal article" date="2023" name="IMA Fungus">
        <title>Comparative genomic study of the Penicillium genus elucidates a diverse pangenome and 15 lateral gene transfer events.</title>
        <authorList>
            <person name="Petersen C."/>
            <person name="Sorensen T."/>
            <person name="Nielsen M.R."/>
            <person name="Sondergaard T.E."/>
            <person name="Sorensen J.L."/>
            <person name="Fitzpatrick D.A."/>
            <person name="Frisvad J.C."/>
            <person name="Nielsen K.L."/>
        </authorList>
    </citation>
    <scope>NUCLEOTIDE SEQUENCE</scope>
    <source>
        <strain evidence="2">IBT 21917</strain>
    </source>
</reference>
<gene>
    <name evidence="2" type="ORF">N7492_002346</name>
</gene>
<proteinExistence type="predicted"/>
<organism evidence="2 3">
    <name type="scientific">Penicillium capsulatum</name>
    <dbReference type="NCBI Taxonomy" id="69766"/>
    <lineage>
        <taxon>Eukaryota</taxon>
        <taxon>Fungi</taxon>
        <taxon>Dikarya</taxon>
        <taxon>Ascomycota</taxon>
        <taxon>Pezizomycotina</taxon>
        <taxon>Eurotiomycetes</taxon>
        <taxon>Eurotiomycetidae</taxon>
        <taxon>Eurotiales</taxon>
        <taxon>Aspergillaceae</taxon>
        <taxon>Penicillium</taxon>
    </lineage>
</organism>
<comment type="caution">
    <text evidence="2">The sequence shown here is derived from an EMBL/GenBank/DDBJ whole genome shotgun (WGS) entry which is preliminary data.</text>
</comment>
<dbReference type="Proteomes" id="UP001146351">
    <property type="component" value="Unassembled WGS sequence"/>
</dbReference>
<dbReference type="EMBL" id="JAPQKO010000002">
    <property type="protein sequence ID" value="KAJ5179136.1"/>
    <property type="molecule type" value="Genomic_DNA"/>
</dbReference>
<keyword evidence="3" id="KW-1185">Reference proteome</keyword>
<reference evidence="2" key="1">
    <citation type="submission" date="2022-11" db="EMBL/GenBank/DDBJ databases">
        <authorList>
            <person name="Petersen C."/>
        </authorList>
    </citation>
    <scope>NUCLEOTIDE SEQUENCE</scope>
    <source>
        <strain evidence="2">IBT 21917</strain>
    </source>
</reference>
<dbReference type="InterPro" id="IPR051783">
    <property type="entry name" value="NAD(P)-dependent_oxidoreduct"/>
</dbReference>
<dbReference type="AlphaFoldDB" id="A0A9W9IL90"/>
<accession>A0A9W9IL90</accession>
<dbReference type="GO" id="GO:0004029">
    <property type="term" value="F:aldehyde dehydrogenase (NAD+) activity"/>
    <property type="evidence" value="ECO:0007669"/>
    <property type="project" value="TreeGrafter"/>
</dbReference>
<evidence type="ECO:0000259" key="1">
    <source>
        <dbReference type="Pfam" id="PF01370"/>
    </source>
</evidence>
<dbReference type="InterPro" id="IPR001509">
    <property type="entry name" value="Epimerase_deHydtase"/>
</dbReference>